<feature type="region of interest" description="Disordered" evidence="1">
    <location>
        <begin position="492"/>
        <end position="519"/>
    </location>
</feature>
<comment type="caution">
    <text evidence="2">The sequence shown here is derived from an EMBL/GenBank/DDBJ whole genome shotgun (WGS) entry which is preliminary data.</text>
</comment>
<evidence type="ECO:0000313" key="3">
    <source>
        <dbReference type="Proteomes" id="UP001331761"/>
    </source>
</evidence>
<dbReference type="Proteomes" id="UP001331761">
    <property type="component" value="Unassembled WGS sequence"/>
</dbReference>
<evidence type="ECO:0000313" key="2">
    <source>
        <dbReference type="EMBL" id="KAK5985857.1"/>
    </source>
</evidence>
<protein>
    <submittedName>
        <fullName evidence="2">Uncharacterized protein</fullName>
    </submittedName>
</protein>
<gene>
    <name evidence="2" type="ORF">GCK32_002223</name>
</gene>
<proteinExistence type="predicted"/>
<evidence type="ECO:0000256" key="1">
    <source>
        <dbReference type="SAM" id="MobiDB-lite"/>
    </source>
</evidence>
<reference evidence="2 3" key="1">
    <citation type="submission" date="2019-10" db="EMBL/GenBank/DDBJ databases">
        <title>Assembly and Annotation for the nematode Trichostrongylus colubriformis.</title>
        <authorList>
            <person name="Martin J."/>
        </authorList>
    </citation>
    <scope>NUCLEOTIDE SEQUENCE [LARGE SCALE GENOMIC DNA]</scope>
    <source>
        <strain evidence="2">G859</strain>
        <tissue evidence="2">Whole worm</tissue>
    </source>
</reference>
<sequence length="519" mass="57739">MRPFHEGGGYWLYVPKPWNGRKCYGIPVGQVRASKVERLLNIIERLPSVKRRPIRDQRTSYSEGQSLFLLPKTLSKGIRHWNLYETRFKQWLERISGDQPNTARADLSLDETPPINELSLLNHSYEEDPLRGYYTVWHMNTTKTSKAKLSTAEKVFEYINSVWKSRDVDRSLLKTPKGGVCGRIEDPSLLSAKGRDTLQRWSRIVSHYDAGNESGEDEDPVEMWNRSVEMSMLHASVVPSVTSNEAESSRKRRQDSSGNEADGEFEEPPLAASTALRPKLTATRRRSATGSAEGSPVAPKDVGGPDVNPVVVKSSSESRRRSPRVQVIGSLENTPDGTSASSGNMVSTDGQETTSHSCCKENPSKRTTFPVVKNSTPKRRPTAPQSERCTLSAKISEVQTPSPKREAKTPLLSSNVTNSLRRRALLNSAIRRSRSAEKSSLTPLRRANQLKSTVAESATDTPKFGTATGKDVAKKEVMVKTSPVIPTSVRKTRIANCENQKTPRRDSTPKRKVTCRTPK</sequence>
<feature type="compositionally biased region" description="Low complexity" evidence="1">
    <location>
        <begin position="300"/>
        <end position="315"/>
    </location>
</feature>
<name>A0AAN8G2A2_TRICO</name>
<accession>A0AAN8G2A2</accession>
<dbReference type="AlphaFoldDB" id="A0AAN8G2A2"/>
<dbReference type="EMBL" id="WIXE01001253">
    <property type="protein sequence ID" value="KAK5985857.1"/>
    <property type="molecule type" value="Genomic_DNA"/>
</dbReference>
<keyword evidence="3" id="KW-1185">Reference proteome</keyword>
<feature type="region of interest" description="Disordered" evidence="1">
    <location>
        <begin position="238"/>
        <end position="416"/>
    </location>
</feature>
<feature type="compositionally biased region" description="Basic residues" evidence="1">
    <location>
        <begin position="510"/>
        <end position="519"/>
    </location>
</feature>
<feature type="compositionally biased region" description="Polar residues" evidence="1">
    <location>
        <begin position="331"/>
        <end position="357"/>
    </location>
</feature>
<organism evidence="2 3">
    <name type="scientific">Trichostrongylus colubriformis</name>
    <name type="common">Black scour worm</name>
    <dbReference type="NCBI Taxonomy" id="6319"/>
    <lineage>
        <taxon>Eukaryota</taxon>
        <taxon>Metazoa</taxon>
        <taxon>Ecdysozoa</taxon>
        <taxon>Nematoda</taxon>
        <taxon>Chromadorea</taxon>
        <taxon>Rhabditida</taxon>
        <taxon>Rhabditina</taxon>
        <taxon>Rhabditomorpha</taxon>
        <taxon>Strongyloidea</taxon>
        <taxon>Trichostrongylidae</taxon>
        <taxon>Trichostrongylus</taxon>
    </lineage>
</organism>